<dbReference type="PANTHER" id="PTHR43177:SF3">
    <property type="entry name" value="PROTEIN NRFC HOMOLOG"/>
    <property type="match status" value="1"/>
</dbReference>
<dbReference type="PANTHER" id="PTHR43177">
    <property type="entry name" value="PROTEIN NRFC"/>
    <property type="match status" value="1"/>
</dbReference>
<dbReference type="SUPFAM" id="SSF54862">
    <property type="entry name" value="4Fe-4S ferredoxins"/>
    <property type="match status" value="1"/>
</dbReference>
<sequence length="260" mass="29241">MESNRRSFLKVSGICALGLGALPVAKALAKPALPQFLTNSQALTGKKWAMVVDMKKCWEKADEGCKDCILACHKVHNVPDIGTIKEEVKWIWTEHYENTFPGQTNEFNVENIKDKPFINLCNHCTDPPCVRVCPTKATFKRPDGIVMMDYHRCIGCRFCMAGCPYGSRSFNFRDPRPYIKTELNPTFPTRERGVVEKCNFCEERLAVGLLPACVEACKNGALTFGDLEDPNSPVRKLLAQNYTIVRKPELGTGPNIYYII</sequence>
<comment type="caution">
    <text evidence="6">The sequence shown here is derived from an EMBL/GenBank/DDBJ whole genome shotgun (WGS) entry which is preliminary data.</text>
</comment>
<keyword evidence="3" id="KW-0408">Iron</keyword>
<name>A0A9W6D0S3_9BACT</name>
<gene>
    <name evidence="6" type="ORF">DAMNIGENAA_03070</name>
</gene>
<proteinExistence type="predicted"/>
<dbReference type="Gene3D" id="3.30.70.20">
    <property type="match status" value="2"/>
</dbReference>
<keyword evidence="1" id="KW-0004">4Fe-4S</keyword>
<feature type="domain" description="4Fe-4S ferredoxin-type" evidence="5">
    <location>
        <begin position="114"/>
        <end position="143"/>
    </location>
</feature>
<dbReference type="GO" id="GO:0046872">
    <property type="term" value="F:metal ion binding"/>
    <property type="evidence" value="ECO:0007669"/>
    <property type="project" value="UniProtKB-KW"/>
</dbReference>
<dbReference type="InterPro" id="IPR006311">
    <property type="entry name" value="TAT_signal"/>
</dbReference>
<dbReference type="EMBL" id="BSDR01000001">
    <property type="protein sequence ID" value="GLI32874.1"/>
    <property type="molecule type" value="Genomic_DNA"/>
</dbReference>
<accession>A0A9W6D0S3</accession>
<dbReference type="GO" id="GO:0051539">
    <property type="term" value="F:4 iron, 4 sulfur cluster binding"/>
    <property type="evidence" value="ECO:0007669"/>
    <property type="project" value="UniProtKB-KW"/>
</dbReference>
<evidence type="ECO:0000256" key="2">
    <source>
        <dbReference type="ARBA" id="ARBA00022723"/>
    </source>
</evidence>
<evidence type="ECO:0000313" key="6">
    <source>
        <dbReference type="EMBL" id="GLI32874.1"/>
    </source>
</evidence>
<feature type="domain" description="4Fe-4S ferredoxin-type" evidence="5">
    <location>
        <begin position="144"/>
        <end position="173"/>
    </location>
</feature>
<reference evidence="6" key="1">
    <citation type="submission" date="2022-12" db="EMBL/GenBank/DDBJ databases">
        <title>Reference genome sequencing for broad-spectrum identification of bacterial and archaeal isolates by mass spectrometry.</title>
        <authorList>
            <person name="Sekiguchi Y."/>
            <person name="Tourlousse D.M."/>
        </authorList>
    </citation>
    <scope>NUCLEOTIDE SEQUENCE</scope>
    <source>
        <strain evidence="6">ASRB1</strain>
    </source>
</reference>
<evidence type="ECO:0000313" key="7">
    <source>
        <dbReference type="Proteomes" id="UP001144372"/>
    </source>
</evidence>
<dbReference type="InterPro" id="IPR050954">
    <property type="entry name" value="ET_IronSulfur_Cluster-Binding"/>
</dbReference>
<dbReference type="NCBIfam" id="NF045797">
    <property type="entry name" value="DsrO"/>
    <property type="match status" value="1"/>
</dbReference>
<dbReference type="PROSITE" id="PS51318">
    <property type="entry name" value="TAT"/>
    <property type="match status" value="1"/>
</dbReference>
<evidence type="ECO:0000256" key="1">
    <source>
        <dbReference type="ARBA" id="ARBA00022485"/>
    </source>
</evidence>
<dbReference type="Pfam" id="PF13247">
    <property type="entry name" value="Fer4_11"/>
    <property type="match status" value="2"/>
</dbReference>
<evidence type="ECO:0000256" key="3">
    <source>
        <dbReference type="ARBA" id="ARBA00023004"/>
    </source>
</evidence>
<organism evidence="6 7">
    <name type="scientific">Desulforhabdus amnigena</name>
    <dbReference type="NCBI Taxonomy" id="40218"/>
    <lineage>
        <taxon>Bacteria</taxon>
        <taxon>Pseudomonadati</taxon>
        <taxon>Thermodesulfobacteriota</taxon>
        <taxon>Syntrophobacteria</taxon>
        <taxon>Syntrophobacterales</taxon>
        <taxon>Syntrophobacteraceae</taxon>
        <taxon>Desulforhabdus</taxon>
    </lineage>
</organism>
<evidence type="ECO:0000259" key="5">
    <source>
        <dbReference type="PROSITE" id="PS51379"/>
    </source>
</evidence>
<keyword evidence="7" id="KW-1185">Reference proteome</keyword>
<keyword evidence="2" id="KW-0479">Metal-binding</keyword>
<dbReference type="InterPro" id="IPR017900">
    <property type="entry name" value="4Fe4S_Fe_S_CS"/>
</dbReference>
<dbReference type="CDD" id="cd10551">
    <property type="entry name" value="PsrB"/>
    <property type="match status" value="1"/>
</dbReference>
<dbReference type="RefSeq" id="WP_281791898.1">
    <property type="nucleotide sequence ID" value="NZ_BSDR01000001.1"/>
</dbReference>
<dbReference type="PROSITE" id="PS51379">
    <property type="entry name" value="4FE4S_FER_2"/>
    <property type="match status" value="2"/>
</dbReference>
<dbReference type="InterPro" id="IPR017896">
    <property type="entry name" value="4Fe4S_Fe-S-bd"/>
</dbReference>
<dbReference type="Proteomes" id="UP001144372">
    <property type="component" value="Unassembled WGS sequence"/>
</dbReference>
<protein>
    <submittedName>
        <fullName evidence="6">4Fe-4S ferredoxin</fullName>
    </submittedName>
</protein>
<evidence type="ECO:0000256" key="4">
    <source>
        <dbReference type="ARBA" id="ARBA00023014"/>
    </source>
</evidence>
<dbReference type="AlphaFoldDB" id="A0A9W6D0S3"/>
<keyword evidence="4" id="KW-0411">Iron-sulfur</keyword>
<dbReference type="InterPro" id="IPR054822">
    <property type="entry name" value="DsrO-like"/>
</dbReference>
<dbReference type="PROSITE" id="PS00198">
    <property type="entry name" value="4FE4S_FER_1"/>
    <property type="match status" value="1"/>
</dbReference>